<sequence length="272" mass="28441">MKLSELTFRGKAALVTGGGSGIGRAIGLQIAGLGGRVCVADLDRDRAESLAAEICAMGGQSVGVQADVTRADAVERMVGAAREAFGRIDVLVNNAGGASGPTFRIGQVRKLTERDWDDTFTVNLKSVFLCVRAVAPLMLAQRGGSIVNMASLTGQFPFPGLPAYSAAKAGVISLTRSLAMELAPHVRVNALAPGLIETPRTSLNRRPEQLEQLLSNVPLARMGTPDEVANLAVYLASDAAAFVSGSVMDCAGGQMWMTQDGRPAFRDADRPG</sequence>
<dbReference type="InterPro" id="IPR020904">
    <property type="entry name" value="Sc_DH/Rdtase_CS"/>
</dbReference>
<dbReference type="SUPFAM" id="SSF51735">
    <property type="entry name" value="NAD(P)-binding Rossmann-fold domains"/>
    <property type="match status" value="1"/>
</dbReference>
<dbReference type="Proteomes" id="UP001501671">
    <property type="component" value="Unassembled WGS sequence"/>
</dbReference>
<dbReference type="NCBIfam" id="NF009466">
    <property type="entry name" value="PRK12826.1-2"/>
    <property type="match status" value="1"/>
</dbReference>
<name>A0ABP8HJL2_9BURK</name>
<organism evidence="2 3">
    <name type="scientific">Pigmentiphaga soli</name>
    <dbReference type="NCBI Taxonomy" id="1007095"/>
    <lineage>
        <taxon>Bacteria</taxon>
        <taxon>Pseudomonadati</taxon>
        <taxon>Pseudomonadota</taxon>
        <taxon>Betaproteobacteria</taxon>
        <taxon>Burkholderiales</taxon>
        <taxon>Alcaligenaceae</taxon>
        <taxon>Pigmentiphaga</taxon>
    </lineage>
</organism>
<evidence type="ECO:0000256" key="1">
    <source>
        <dbReference type="ARBA" id="ARBA00006484"/>
    </source>
</evidence>
<protein>
    <submittedName>
        <fullName evidence="2">SDR family NAD(P)-dependent oxidoreductase</fullName>
    </submittedName>
</protein>
<dbReference type="InterPro" id="IPR002347">
    <property type="entry name" value="SDR_fam"/>
</dbReference>
<dbReference type="RefSeq" id="WP_345251638.1">
    <property type="nucleotide sequence ID" value="NZ_BAABFO010000025.1"/>
</dbReference>
<dbReference type="PANTHER" id="PTHR42760:SF40">
    <property type="entry name" value="3-OXOACYL-[ACYL-CARRIER-PROTEIN] REDUCTASE, CHLOROPLASTIC"/>
    <property type="match status" value="1"/>
</dbReference>
<keyword evidence="3" id="KW-1185">Reference proteome</keyword>
<evidence type="ECO:0000313" key="3">
    <source>
        <dbReference type="Proteomes" id="UP001501671"/>
    </source>
</evidence>
<dbReference type="PANTHER" id="PTHR42760">
    <property type="entry name" value="SHORT-CHAIN DEHYDROGENASES/REDUCTASES FAMILY MEMBER"/>
    <property type="match status" value="1"/>
</dbReference>
<dbReference type="PRINTS" id="PR00081">
    <property type="entry name" value="GDHRDH"/>
</dbReference>
<dbReference type="Pfam" id="PF13561">
    <property type="entry name" value="adh_short_C2"/>
    <property type="match status" value="1"/>
</dbReference>
<dbReference type="NCBIfam" id="NF005559">
    <property type="entry name" value="PRK07231.1"/>
    <property type="match status" value="1"/>
</dbReference>
<comment type="caution">
    <text evidence="2">The sequence shown here is derived from an EMBL/GenBank/DDBJ whole genome shotgun (WGS) entry which is preliminary data.</text>
</comment>
<reference evidence="3" key="1">
    <citation type="journal article" date="2019" name="Int. J. Syst. Evol. Microbiol.">
        <title>The Global Catalogue of Microorganisms (GCM) 10K type strain sequencing project: providing services to taxonomists for standard genome sequencing and annotation.</title>
        <authorList>
            <consortium name="The Broad Institute Genomics Platform"/>
            <consortium name="The Broad Institute Genome Sequencing Center for Infectious Disease"/>
            <person name="Wu L."/>
            <person name="Ma J."/>
        </authorList>
    </citation>
    <scope>NUCLEOTIDE SEQUENCE [LARGE SCALE GENOMIC DNA]</scope>
    <source>
        <strain evidence="3">JCM 17666</strain>
    </source>
</reference>
<dbReference type="EMBL" id="BAABFO010000025">
    <property type="protein sequence ID" value="GAA4340257.1"/>
    <property type="molecule type" value="Genomic_DNA"/>
</dbReference>
<dbReference type="Gene3D" id="3.40.50.720">
    <property type="entry name" value="NAD(P)-binding Rossmann-like Domain"/>
    <property type="match status" value="1"/>
</dbReference>
<proteinExistence type="inferred from homology"/>
<dbReference type="PRINTS" id="PR00080">
    <property type="entry name" value="SDRFAMILY"/>
</dbReference>
<dbReference type="PROSITE" id="PS00061">
    <property type="entry name" value="ADH_SHORT"/>
    <property type="match status" value="1"/>
</dbReference>
<accession>A0ABP8HJL2</accession>
<gene>
    <name evidence="2" type="ORF">GCM10023144_39720</name>
</gene>
<evidence type="ECO:0000313" key="2">
    <source>
        <dbReference type="EMBL" id="GAA4340257.1"/>
    </source>
</evidence>
<comment type="similarity">
    <text evidence="1">Belongs to the short-chain dehydrogenases/reductases (SDR) family.</text>
</comment>
<dbReference type="InterPro" id="IPR036291">
    <property type="entry name" value="NAD(P)-bd_dom_sf"/>
</dbReference>